<evidence type="ECO:0000313" key="2">
    <source>
        <dbReference type="EMBL" id="GFT85297.1"/>
    </source>
</evidence>
<dbReference type="Proteomes" id="UP000887013">
    <property type="component" value="Unassembled WGS sequence"/>
</dbReference>
<dbReference type="AlphaFoldDB" id="A0A8X6PRT2"/>
<gene>
    <name evidence="2" type="ORF">NPIL_477231</name>
</gene>
<keyword evidence="3" id="KW-1185">Reference proteome</keyword>
<comment type="caution">
    <text evidence="2">The sequence shown here is derived from an EMBL/GenBank/DDBJ whole genome shotgun (WGS) entry which is preliminary data.</text>
</comment>
<evidence type="ECO:0000313" key="3">
    <source>
        <dbReference type="Proteomes" id="UP000887013"/>
    </source>
</evidence>
<dbReference type="EMBL" id="BMAW01023919">
    <property type="protein sequence ID" value="GFT85297.1"/>
    <property type="molecule type" value="Genomic_DNA"/>
</dbReference>
<protein>
    <submittedName>
        <fullName evidence="2">Uncharacterized protein</fullName>
    </submittedName>
</protein>
<name>A0A8X6PRT2_NEPPI</name>
<organism evidence="2 3">
    <name type="scientific">Nephila pilipes</name>
    <name type="common">Giant wood spider</name>
    <name type="synonym">Nephila maculata</name>
    <dbReference type="NCBI Taxonomy" id="299642"/>
    <lineage>
        <taxon>Eukaryota</taxon>
        <taxon>Metazoa</taxon>
        <taxon>Ecdysozoa</taxon>
        <taxon>Arthropoda</taxon>
        <taxon>Chelicerata</taxon>
        <taxon>Arachnida</taxon>
        <taxon>Araneae</taxon>
        <taxon>Araneomorphae</taxon>
        <taxon>Entelegynae</taxon>
        <taxon>Araneoidea</taxon>
        <taxon>Nephilidae</taxon>
        <taxon>Nephila</taxon>
    </lineage>
</organism>
<evidence type="ECO:0000256" key="1">
    <source>
        <dbReference type="SAM" id="MobiDB-lite"/>
    </source>
</evidence>
<sequence length="119" mass="13277">MHIKHSCNLKITNIRSFYHSGILRKPPSSKMAHGAAVVMVSSSRPSWFQSSRDFKASARGSSQPEHVDTLSETVKSPALRGFLFLHPTRNLSTSCSFFKPNYSDDAPSRDRGDSQYNTT</sequence>
<accession>A0A8X6PRT2</accession>
<proteinExistence type="predicted"/>
<feature type="region of interest" description="Disordered" evidence="1">
    <location>
        <begin position="98"/>
        <end position="119"/>
    </location>
</feature>
<reference evidence="2" key="1">
    <citation type="submission" date="2020-08" db="EMBL/GenBank/DDBJ databases">
        <title>Multicomponent nature underlies the extraordinary mechanical properties of spider dragline silk.</title>
        <authorList>
            <person name="Kono N."/>
            <person name="Nakamura H."/>
            <person name="Mori M."/>
            <person name="Yoshida Y."/>
            <person name="Ohtoshi R."/>
            <person name="Malay A.D."/>
            <person name="Moran D.A.P."/>
            <person name="Tomita M."/>
            <person name="Numata K."/>
            <person name="Arakawa K."/>
        </authorList>
    </citation>
    <scope>NUCLEOTIDE SEQUENCE</scope>
</reference>